<sequence>MGRVLGTHGTKVERTMSSLRRRLWSAIAISIGVLLVLGGLSAPAQAVTSRSISLSSKPTAGVGGSKVVLSGTVSKTPTGSTVKLQRKSGSSWVTSTLTKTKTSSGSFSFTVTLSSTAGSYYYRATVSATSKLGAATSKTVTVTSLHKVTVSLKASPTTITKAQSVKLSGTVKPFVSGDVGFVQRFNGAKWIDLTTVILSKTGTFSRSFTVSASTTYRVYVPRHGLNATGLSAATKVSFDTGPQNPVITTTSLPGGFTDTSYSQTLTKTGEAGTWAITAGDLPPGLNLGASSGTITGTPTSGGTFNFTVTFSQTSNLLFDKQDLSITVQVKPRITTTALPDATAFSNYTTTLAKTGQPGTWSITSGTLPTGITLDGSTGTLSGKPTVAGSYPLTFKYIETSSGLFVTKSLPLTVDPAPNPDITTT</sequence>
<dbReference type="GO" id="GO:0005975">
    <property type="term" value="P:carbohydrate metabolic process"/>
    <property type="evidence" value="ECO:0007669"/>
    <property type="project" value="UniProtKB-ARBA"/>
</dbReference>
<keyword evidence="2" id="KW-1185">Reference proteome</keyword>
<proteinExistence type="predicted"/>
<dbReference type="GO" id="GO:0016020">
    <property type="term" value="C:membrane"/>
    <property type="evidence" value="ECO:0007669"/>
    <property type="project" value="InterPro"/>
</dbReference>
<evidence type="ECO:0000313" key="2">
    <source>
        <dbReference type="Proteomes" id="UP000277094"/>
    </source>
</evidence>
<dbReference type="GO" id="GO:0005509">
    <property type="term" value="F:calcium ion binding"/>
    <property type="evidence" value="ECO:0007669"/>
    <property type="project" value="InterPro"/>
</dbReference>
<dbReference type="Pfam" id="PF05345">
    <property type="entry name" value="He_PIG"/>
    <property type="match status" value="2"/>
</dbReference>
<name>A0A3N0DP59_9ACTN</name>
<dbReference type="InterPro" id="IPR013783">
    <property type="entry name" value="Ig-like_fold"/>
</dbReference>
<evidence type="ECO:0000313" key="1">
    <source>
        <dbReference type="EMBL" id="RNL77422.1"/>
    </source>
</evidence>
<accession>A0A3N0DP59</accession>
<organism evidence="1 2">
    <name type="scientific">Nocardioides marmorisolisilvae</name>
    <dbReference type="NCBI Taxonomy" id="1542737"/>
    <lineage>
        <taxon>Bacteria</taxon>
        <taxon>Bacillati</taxon>
        <taxon>Actinomycetota</taxon>
        <taxon>Actinomycetes</taxon>
        <taxon>Propionibacteriales</taxon>
        <taxon>Nocardioidaceae</taxon>
        <taxon>Nocardioides</taxon>
    </lineage>
</organism>
<dbReference type="AlphaFoldDB" id="A0A3N0DP59"/>
<dbReference type="Gene3D" id="2.60.40.10">
    <property type="entry name" value="Immunoglobulins"/>
    <property type="match status" value="2"/>
</dbReference>
<gene>
    <name evidence="1" type="ORF">EFL95_15420</name>
</gene>
<dbReference type="Proteomes" id="UP000277094">
    <property type="component" value="Unassembled WGS sequence"/>
</dbReference>
<dbReference type="InterPro" id="IPR015919">
    <property type="entry name" value="Cadherin-like_sf"/>
</dbReference>
<dbReference type="SUPFAM" id="SSF49313">
    <property type="entry name" value="Cadherin-like"/>
    <property type="match status" value="2"/>
</dbReference>
<feature type="non-terminal residue" evidence="1">
    <location>
        <position position="424"/>
    </location>
</feature>
<comment type="caution">
    <text evidence="1">The sequence shown here is derived from an EMBL/GenBank/DDBJ whole genome shotgun (WGS) entry which is preliminary data.</text>
</comment>
<evidence type="ECO:0008006" key="3">
    <source>
        <dbReference type="Google" id="ProtNLM"/>
    </source>
</evidence>
<reference evidence="1 2" key="1">
    <citation type="submission" date="2018-11" db="EMBL/GenBank/DDBJ databases">
        <authorList>
            <person name="Li F."/>
        </authorList>
    </citation>
    <scope>NUCLEOTIDE SEQUENCE [LARGE SCALE GENOMIC DNA]</scope>
    <source>
        <strain evidence="1 2">KIS18-7</strain>
    </source>
</reference>
<protein>
    <recommendedName>
        <fullName evidence="3">Ig-like domain repeat protein</fullName>
    </recommendedName>
</protein>
<dbReference type="EMBL" id="RJSG01000003">
    <property type="protein sequence ID" value="RNL77422.1"/>
    <property type="molecule type" value="Genomic_DNA"/>
</dbReference>